<evidence type="ECO:0000313" key="12">
    <source>
        <dbReference type="EMBL" id="SDE52036.1"/>
    </source>
</evidence>
<feature type="domain" description="Thioredoxin" evidence="11">
    <location>
        <begin position="16"/>
        <end position="159"/>
    </location>
</feature>
<name>A0A1G7DLN4_9DEIN</name>
<dbReference type="STRING" id="482827.SAMN04488243_10324"/>
<evidence type="ECO:0000256" key="5">
    <source>
        <dbReference type="ARBA" id="ARBA00023002"/>
    </source>
</evidence>
<keyword evidence="5" id="KW-0560">Oxidoreductase</keyword>
<reference evidence="13" key="1">
    <citation type="submission" date="2016-10" db="EMBL/GenBank/DDBJ databases">
        <authorList>
            <person name="Varghese N."/>
            <person name="Submissions S."/>
        </authorList>
    </citation>
    <scope>NUCLEOTIDE SEQUENCE [LARGE SCALE GENOMIC DNA]</scope>
    <source>
        <strain evidence="13">CGMCC 1.6992</strain>
    </source>
</reference>
<evidence type="ECO:0000256" key="2">
    <source>
        <dbReference type="ARBA" id="ARBA00013017"/>
    </source>
</evidence>
<dbReference type="Pfam" id="PF00578">
    <property type="entry name" value="AhpC-TSA"/>
    <property type="match status" value="1"/>
</dbReference>
<dbReference type="GO" id="GO:0034599">
    <property type="term" value="P:cellular response to oxidative stress"/>
    <property type="evidence" value="ECO:0007669"/>
    <property type="project" value="TreeGrafter"/>
</dbReference>
<dbReference type="InterPro" id="IPR000866">
    <property type="entry name" value="AhpC/TSA"/>
</dbReference>
<dbReference type="GO" id="GO:0008379">
    <property type="term" value="F:thioredoxin peroxidase activity"/>
    <property type="evidence" value="ECO:0007669"/>
    <property type="project" value="TreeGrafter"/>
</dbReference>
<proteinExistence type="inferred from homology"/>
<evidence type="ECO:0000256" key="3">
    <source>
        <dbReference type="ARBA" id="ARBA00022559"/>
    </source>
</evidence>
<dbReference type="PANTHER" id="PTHR42801">
    <property type="entry name" value="THIOREDOXIN-DEPENDENT PEROXIDE REDUCTASE"/>
    <property type="match status" value="1"/>
</dbReference>
<evidence type="ECO:0000256" key="7">
    <source>
        <dbReference type="ARBA" id="ARBA00023284"/>
    </source>
</evidence>
<dbReference type="OrthoDB" id="31831at2"/>
<keyword evidence="4" id="KW-0049">Antioxidant</keyword>
<dbReference type="InterPro" id="IPR036249">
    <property type="entry name" value="Thioredoxin-like_sf"/>
</dbReference>
<organism evidence="12 13">
    <name type="scientific">Thermus arciformis</name>
    <dbReference type="NCBI Taxonomy" id="482827"/>
    <lineage>
        <taxon>Bacteria</taxon>
        <taxon>Thermotogati</taxon>
        <taxon>Deinococcota</taxon>
        <taxon>Deinococci</taxon>
        <taxon>Thermales</taxon>
        <taxon>Thermaceae</taxon>
        <taxon>Thermus</taxon>
    </lineage>
</organism>
<evidence type="ECO:0000256" key="10">
    <source>
        <dbReference type="ARBA" id="ARBA00049091"/>
    </source>
</evidence>
<dbReference type="GO" id="GO:0045454">
    <property type="term" value="P:cell redox homeostasis"/>
    <property type="evidence" value="ECO:0007669"/>
    <property type="project" value="TreeGrafter"/>
</dbReference>
<keyword evidence="3" id="KW-0575">Peroxidase</keyword>
<dbReference type="InterPro" id="IPR050924">
    <property type="entry name" value="Peroxiredoxin_BCP/PrxQ"/>
</dbReference>
<comment type="catalytic activity">
    <reaction evidence="10">
        <text>a hydroperoxide + [thioredoxin]-dithiol = an alcohol + [thioredoxin]-disulfide + H2O</text>
        <dbReference type="Rhea" id="RHEA:62620"/>
        <dbReference type="Rhea" id="RHEA-COMP:10698"/>
        <dbReference type="Rhea" id="RHEA-COMP:10700"/>
        <dbReference type="ChEBI" id="CHEBI:15377"/>
        <dbReference type="ChEBI" id="CHEBI:29950"/>
        <dbReference type="ChEBI" id="CHEBI:30879"/>
        <dbReference type="ChEBI" id="CHEBI:35924"/>
        <dbReference type="ChEBI" id="CHEBI:50058"/>
        <dbReference type="EC" id="1.11.1.24"/>
    </reaction>
</comment>
<evidence type="ECO:0000256" key="8">
    <source>
        <dbReference type="ARBA" id="ARBA00032824"/>
    </source>
</evidence>
<evidence type="ECO:0000256" key="6">
    <source>
        <dbReference type="ARBA" id="ARBA00023157"/>
    </source>
</evidence>
<keyword evidence="7" id="KW-0676">Redox-active center</keyword>
<dbReference type="RefSeq" id="WP_093005282.1">
    <property type="nucleotide sequence ID" value="NZ_FNBC01000003.1"/>
</dbReference>
<comment type="function">
    <text evidence="1">Thiol-specific peroxidase that catalyzes the reduction of hydrogen peroxide and organic hydroperoxides to water and alcohols, respectively. Plays a role in cell protection against oxidative stress by detoxifying peroxides and as sensor of hydrogen peroxide-mediated signaling events.</text>
</comment>
<dbReference type="CDD" id="cd03017">
    <property type="entry name" value="PRX_BCP"/>
    <property type="match status" value="1"/>
</dbReference>
<accession>A0A1G7DLN4</accession>
<evidence type="ECO:0000259" key="11">
    <source>
        <dbReference type="PROSITE" id="PS51352"/>
    </source>
</evidence>
<dbReference type="SUPFAM" id="SSF52833">
    <property type="entry name" value="Thioredoxin-like"/>
    <property type="match status" value="1"/>
</dbReference>
<dbReference type="EMBL" id="FNBC01000003">
    <property type="protein sequence ID" value="SDE52036.1"/>
    <property type="molecule type" value="Genomic_DNA"/>
</dbReference>
<dbReference type="GO" id="GO:0005737">
    <property type="term" value="C:cytoplasm"/>
    <property type="evidence" value="ECO:0007669"/>
    <property type="project" value="TreeGrafter"/>
</dbReference>
<keyword evidence="13" id="KW-1185">Reference proteome</keyword>
<dbReference type="PANTHER" id="PTHR42801:SF4">
    <property type="entry name" value="AHPC_TSA FAMILY PROTEIN"/>
    <property type="match status" value="1"/>
</dbReference>
<dbReference type="InterPro" id="IPR013766">
    <property type="entry name" value="Thioredoxin_domain"/>
</dbReference>
<sequence>MRALPLLLGLFRAQALAPGDKAPLLEAQDSYGRPVNLRGSYVVLWFYPKAKSPGCTAQAKRYSELYPEFQRLGARVYGVSHDPAREQCDFVEKLALRGGMIPDPQGRLARAYGVRSFFGFYSRDTFLLSPEGRIERIWRGVNPFKDADTVLAYLKELREKGR</sequence>
<evidence type="ECO:0000313" key="13">
    <source>
        <dbReference type="Proteomes" id="UP000199446"/>
    </source>
</evidence>
<evidence type="ECO:0000256" key="9">
    <source>
        <dbReference type="ARBA" id="ARBA00038489"/>
    </source>
</evidence>
<dbReference type="EC" id="1.11.1.24" evidence="2"/>
<evidence type="ECO:0000256" key="4">
    <source>
        <dbReference type="ARBA" id="ARBA00022862"/>
    </source>
</evidence>
<dbReference type="Gene3D" id="3.40.30.10">
    <property type="entry name" value="Glutaredoxin"/>
    <property type="match status" value="1"/>
</dbReference>
<evidence type="ECO:0000256" key="1">
    <source>
        <dbReference type="ARBA" id="ARBA00003330"/>
    </source>
</evidence>
<protein>
    <recommendedName>
        <fullName evidence="2">thioredoxin-dependent peroxiredoxin</fullName>
        <ecNumber evidence="2">1.11.1.24</ecNumber>
    </recommendedName>
    <alternativeName>
        <fullName evidence="8">Thioredoxin peroxidase</fullName>
    </alternativeName>
</protein>
<dbReference type="AlphaFoldDB" id="A0A1G7DLN4"/>
<gene>
    <name evidence="12" type="ORF">SAMN04488243_10324</name>
</gene>
<comment type="similarity">
    <text evidence="9">Belongs to the peroxiredoxin family. BCP/PrxQ subfamily.</text>
</comment>
<dbReference type="Proteomes" id="UP000199446">
    <property type="component" value="Unassembled WGS sequence"/>
</dbReference>
<dbReference type="PROSITE" id="PS51352">
    <property type="entry name" value="THIOREDOXIN_2"/>
    <property type="match status" value="1"/>
</dbReference>
<keyword evidence="6" id="KW-1015">Disulfide bond</keyword>